<dbReference type="Gene3D" id="1.10.150.570">
    <property type="entry name" value="GidA associated domain, C-terminal subdomain"/>
    <property type="match status" value="1"/>
</dbReference>
<dbReference type="PROSITE" id="PS01280">
    <property type="entry name" value="GIDA_1"/>
    <property type="match status" value="1"/>
</dbReference>
<name>A0A285SKI8_9BACL</name>
<evidence type="ECO:0000256" key="11">
    <source>
        <dbReference type="ARBA" id="ARBA00031800"/>
    </source>
</evidence>
<feature type="binding site" evidence="12">
    <location>
        <position position="183"/>
    </location>
    <ligand>
        <name>FAD</name>
        <dbReference type="ChEBI" id="CHEBI:57692"/>
    </ligand>
</feature>
<evidence type="ECO:0000259" key="14">
    <source>
        <dbReference type="SMART" id="SM01228"/>
    </source>
</evidence>
<dbReference type="InterPro" id="IPR047001">
    <property type="entry name" value="MnmG_C_subdom"/>
</dbReference>
<keyword evidence="6 12" id="KW-0285">Flavoprotein</keyword>
<dbReference type="InterPro" id="IPR026904">
    <property type="entry name" value="MnmG_C"/>
</dbReference>
<evidence type="ECO:0000256" key="10">
    <source>
        <dbReference type="ARBA" id="ARBA00025948"/>
    </source>
</evidence>
<evidence type="ECO:0000256" key="7">
    <source>
        <dbReference type="ARBA" id="ARBA00022694"/>
    </source>
</evidence>
<keyword evidence="16" id="KW-1185">Reference proteome</keyword>
<feature type="binding site" evidence="12">
    <location>
        <position position="372"/>
    </location>
    <ligand>
        <name>FAD</name>
        <dbReference type="ChEBI" id="CHEBI:57692"/>
    </ligand>
</feature>
<dbReference type="InterPro" id="IPR020595">
    <property type="entry name" value="MnmG-rel_CS"/>
</dbReference>
<dbReference type="GO" id="GO:0005829">
    <property type="term" value="C:cytosol"/>
    <property type="evidence" value="ECO:0007669"/>
    <property type="project" value="TreeGrafter"/>
</dbReference>
<dbReference type="InterPro" id="IPR002218">
    <property type="entry name" value="MnmG-rel"/>
</dbReference>
<dbReference type="EMBL" id="OBMQ01000005">
    <property type="protein sequence ID" value="SOC08099.1"/>
    <property type="molecule type" value="Genomic_DNA"/>
</dbReference>
<evidence type="ECO:0000256" key="2">
    <source>
        <dbReference type="ARBA" id="ARBA00003717"/>
    </source>
</evidence>
<evidence type="ECO:0000256" key="4">
    <source>
        <dbReference type="ARBA" id="ARBA00020461"/>
    </source>
</evidence>
<dbReference type="PRINTS" id="PR00411">
    <property type="entry name" value="PNDRDTASEI"/>
</dbReference>
<gene>
    <name evidence="12" type="primary">mnmG</name>
    <name evidence="12" type="synonym">gidA</name>
    <name evidence="15" type="ORF">SAMN05880501_10514</name>
</gene>
<dbReference type="Gene3D" id="3.50.50.60">
    <property type="entry name" value="FAD/NAD(P)-binding domain"/>
    <property type="match status" value="2"/>
</dbReference>
<dbReference type="SUPFAM" id="SSF51905">
    <property type="entry name" value="FAD/NAD(P)-binding domain"/>
    <property type="match status" value="1"/>
</dbReference>
<dbReference type="FunFam" id="1.10.150.570:FF:000001">
    <property type="entry name" value="tRNA uridine 5-carboxymethylaminomethyl modification enzyme MnmG"/>
    <property type="match status" value="1"/>
</dbReference>
<keyword evidence="13" id="KW-0175">Coiled coil</keyword>
<evidence type="ECO:0000256" key="12">
    <source>
        <dbReference type="HAMAP-Rule" id="MF_00129"/>
    </source>
</evidence>
<feature type="domain" description="tRNA uridine 5-carboxymethylaminomethyl modification enzyme C-terminal subdomain" evidence="14">
    <location>
        <begin position="547"/>
        <end position="618"/>
    </location>
</feature>
<organism evidence="15 16">
    <name type="scientific">Ureibacillus xyleni</name>
    <dbReference type="NCBI Taxonomy" id="614648"/>
    <lineage>
        <taxon>Bacteria</taxon>
        <taxon>Bacillati</taxon>
        <taxon>Bacillota</taxon>
        <taxon>Bacilli</taxon>
        <taxon>Bacillales</taxon>
        <taxon>Caryophanaceae</taxon>
        <taxon>Ureibacillus</taxon>
    </lineage>
</organism>
<evidence type="ECO:0000313" key="16">
    <source>
        <dbReference type="Proteomes" id="UP000219636"/>
    </source>
</evidence>
<dbReference type="InterPro" id="IPR044920">
    <property type="entry name" value="MnmG_C_subdom_sf"/>
</dbReference>
<feature type="binding site" evidence="12">
    <location>
        <begin position="16"/>
        <end position="21"/>
    </location>
    <ligand>
        <name>FAD</name>
        <dbReference type="ChEBI" id="CHEBI:57692"/>
    </ligand>
</feature>
<dbReference type="RefSeq" id="WP_097073285.1">
    <property type="nucleotide sequence ID" value="NZ_OBMQ01000005.1"/>
</dbReference>
<dbReference type="FunFam" id="3.50.50.60:FF:000002">
    <property type="entry name" value="tRNA uridine 5-carboxymethylaminomethyl modification enzyme MnmG"/>
    <property type="match status" value="1"/>
</dbReference>
<evidence type="ECO:0000256" key="3">
    <source>
        <dbReference type="ARBA" id="ARBA00007653"/>
    </source>
</evidence>
<dbReference type="Pfam" id="PF13932">
    <property type="entry name" value="SAM_GIDA_C"/>
    <property type="match status" value="1"/>
</dbReference>
<keyword evidence="5 12" id="KW-0963">Cytoplasm</keyword>
<reference evidence="16" key="1">
    <citation type="submission" date="2017-08" db="EMBL/GenBank/DDBJ databases">
        <authorList>
            <person name="Varghese N."/>
            <person name="Submissions S."/>
        </authorList>
    </citation>
    <scope>NUCLEOTIDE SEQUENCE [LARGE SCALE GENOMIC DNA]</scope>
    <source>
        <strain evidence="16">JC22</strain>
    </source>
</reference>
<proteinExistence type="inferred from homology"/>
<dbReference type="GO" id="GO:0050660">
    <property type="term" value="F:flavin adenine dinucleotide binding"/>
    <property type="evidence" value="ECO:0007669"/>
    <property type="project" value="UniProtKB-UniRule"/>
</dbReference>
<dbReference type="PANTHER" id="PTHR11806:SF0">
    <property type="entry name" value="PROTEIN MTO1 HOMOLOG, MITOCHONDRIAL"/>
    <property type="match status" value="1"/>
</dbReference>
<comment type="cofactor">
    <cofactor evidence="1 12">
        <name>FAD</name>
        <dbReference type="ChEBI" id="CHEBI:57692"/>
    </cofactor>
</comment>
<keyword evidence="9 12" id="KW-0520">NAD</keyword>
<dbReference type="GO" id="GO:0002098">
    <property type="term" value="P:tRNA wobble uridine modification"/>
    <property type="evidence" value="ECO:0007669"/>
    <property type="project" value="InterPro"/>
</dbReference>
<comment type="function">
    <text evidence="2 12">NAD-binding protein involved in the addition of a carboxymethylaminomethyl (cmnm) group at the wobble position (U34) of certain tRNAs, forming tRNA-cmnm(5)s(2)U34.</text>
</comment>
<evidence type="ECO:0000256" key="9">
    <source>
        <dbReference type="ARBA" id="ARBA00023027"/>
    </source>
</evidence>
<dbReference type="Pfam" id="PF21680">
    <property type="entry name" value="GIDA_C_1st"/>
    <property type="match status" value="1"/>
</dbReference>
<evidence type="ECO:0000313" key="15">
    <source>
        <dbReference type="EMBL" id="SOC08099.1"/>
    </source>
</evidence>
<evidence type="ECO:0000256" key="8">
    <source>
        <dbReference type="ARBA" id="ARBA00022827"/>
    </source>
</evidence>
<dbReference type="FunFam" id="3.50.50.60:FF:000063">
    <property type="entry name" value="tRNA uridine 5-carboxymethylaminomethyl modification enzyme MnmG"/>
    <property type="match status" value="1"/>
</dbReference>
<feature type="binding site" evidence="12">
    <location>
        <position position="128"/>
    </location>
    <ligand>
        <name>FAD</name>
        <dbReference type="ChEBI" id="CHEBI:57692"/>
    </ligand>
</feature>
<dbReference type="GO" id="GO:0030488">
    <property type="term" value="P:tRNA methylation"/>
    <property type="evidence" value="ECO:0007669"/>
    <property type="project" value="TreeGrafter"/>
</dbReference>
<dbReference type="AlphaFoldDB" id="A0A285SKI8"/>
<dbReference type="SMART" id="SM01228">
    <property type="entry name" value="GIDA_assoc_3"/>
    <property type="match status" value="1"/>
</dbReference>
<dbReference type="FunFam" id="1.10.10.1800:FF:000001">
    <property type="entry name" value="tRNA uridine 5-carboxymethylaminomethyl modification enzyme MnmG"/>
    <property type="match status" value="1"/>
</dbReference>
<protein>
    <recommendedName>
        <fullName evidence="4 12">tRNA uridine 5-carboxymethylaminomethyl modification enzyme MnmG</fullName>
    </recommendedName>
    <alternativeName>
        <fullName evidence="11 12">Glucose-inhibited division protein A</fullName>
    </alternativeName>
</protein>
<dbReference type="Proteomes" id="UP000219636">
    <property type="component" value="Unassembled WGS sequence"/>
</dbReference>
<dbReference type="InterPro" id="IPR036188">
    <property type="entry name" value="FAD/NAD-bd_sf"/>
</dbReference>
<accession>A0A285SKI8</accession>
<dbReference type="PROSITE" id="PS01281">
    <property type="entry name" value="GIDA_2"/>
    <property type="match status" value="1"/>
</dbReference>
<dbReference type="InterPro" id="IPR049312">
    <property type="entry name" value="GIDA_C_N"/>
</dbReference>
<dbReference type="PANTHER" id="PTHR11806">
    <property type="entry name" value="GLUCOSE INHIBITED DIVISION PROTEIN A"/>
    <property type="match status" value="1"/>
</dbReference>
<dbReference type="InterPro" id="IPR040131">
    <property type="entry name" value="MnmG_N"/>
</dbReference>
<feature type="coiled-coil region" evidence="13">
    <location>
        <begin position="97"/>
        <end position="124"/>
    </location>
</feature>
<comment type="subunit">
    <text evidence="10 12">Homodimer. Heterotetramer of two MnmE and two MnmG subunits.</text>
</comment>
<evidence type="ECO:0000256" key="1">
    <source>
        <dbReference type="ARBA" id="ARBA00001974"/>
    </source>
</evidence>
<dbReference type="Gene3D" id="1.10.10.1800">
    <property type="entry name" value="tRNA uridine 5-carboxymethylaminomethyl modification enzyme MnmG/GidA"/>
    <property type="match status" value="1"/>
</dbReference>
<keyword evidence="7 12" id="KW-0819">tRNA processing</keyword>
<evidence type="ECO:0000256" key="13">
    <source>
        <dbReference type="SAM" id="Coils"/>
    </source>
</evidence>
<dbReference type="InterPro" id="IPR004416">
    <property type="entry name" value="MnmG"/>
</dbReference>
<evidence type="ECO:0000256" key="6">
    <source>
        <dbReference type="ARBA" id="ARBA00022630"/>
    </source>
</evidence>
<keyword evidence="8 12" id="KW-0274">FAD</keyword>
<sequence length="631" mass="70101">MTTTYEAGSYDVLVIGAGHAGVEAAYAAAKMGAKTLMLTISLDMIAFMPCNPSIGGPAKGIVVREIDALGGAMGKVIDKTHIQMRMLNTGKGPAVRALRAQADKVLYQREMKRLLEEEENLTINQAMVDELIIEDGTVTGVITQTGGIYRAKTVIVTTGTYLRGEIIIGDVKYSSGPNNQRPSIKLADNLRELGFDIIRFKTGTPPRVNSKTIDYSKTEIQPGDEEPRAFSFETTEFIMDQIPCWLTYTSSETHDIINNNLDKAPMFTGLITAEGPRYCPSIETKIVRFNDKPRHQLFLEPEGRDTQEVYVQGLSTSLPENIQRDMLKSIPGLENAEMMRAGYAIEYDSVVPTQLWPTLETKRIKNLYTAGQINGTSGYEEAAGQGLMAGINAAANALGKEELILKRSEAYIGVLIDDLVTKGTNEPYRLLTSRAEYRLLLRHDNADLRLTEIGHKIGLISEERYNKFTEKKEQIEAEIARLREVIIKPNETTQAVIRSVGGTELKDGIRAADLLKRPEMNYELVASLTPSEIELSNEVKEQIEIQLKYEGYIQKALSQVEKLHKMENKKIPEDIDYDDVPSIATEAREKLKEVRPLSIAQASRISGVNPADISILLVYIEQGKIARIGNE</sequence>
<dbReference type="HAMAP" id="MF_00129">
    <property type="entry name" value="MnmG_GidA"/>
    <property type="match status" value="1"/>
</dbReference>
<evidence type="ECO:0000256" key="5">
    <source>
        <dbReference type="ARBA" id="ARBA00022490"/>
    </source>
</evidence>
<dbReference type="Pfam" id="PF01134">
    <property type="entry name" value="GIDA"/>
    <property type="match status" value="1"/>
</dbReference>
<dbReference type="OrthoDB" id="9815560at2"/>
<comment type="subcellular location">
    <subcellularLocation>
        <location evidence="12">Cytoplasm</location>
    </subcellularLocation>
</comment>
<feature type="binding site" evidence="12">
    <location>
        <begin position="275"/>
        <end position="289"/>
    </location>
    <ligand>
        <name>NAD(+)</name>
        <dbReference type="ChEBI" id="CHEBI:57540"/>
    </ligand>
</feature>
<dbReference type="NCBIfam" id="TIGR00136">
    <property type="entry name" value="mnmG_gidA"/>
    <property type="match status" value="1"/>
</dbReference>
<comment type="similarity">
    <text evidence="3 12">Belongs to the MnmG family.</text>
</comment>